<name>A0ABS9Z7E1_9HYPH</name>
<evidence type="ECO:0000313" key="1">
    <source>
        <dbReference type="EMBL" id="MCI4683590.1"/>
    </source>
</evidence>
<accession>A0ABS9Z7E1</accession>
<organism evidence="1 2">
    <name type="scientific">Candidatus Rhodoblastus alkanivorans</name>
    <dbReference type="NCBI Taxonomy" id="2954117"/>
    <lineage>
        <taxon>Bacteria</taxon>
        <taxon>Pseudomonadati</taxon>
        <taxon>Pseudomonadota</taxon>
        <taxon>Alphaproteobacteria</taxon>
        <taxon>Hyphomicrobiales</taxon>
        <taxon>Rhodoblastaceae</taxon>
        <taxon>Rhodoblastus</taxon>
    </lineage>
</organism>
<evidence type="ECO:0000313" key="2">
    <source>
        <dbReference type="Proteomes" id="UP001139104"/>
    </source>
</evidence>
<sequence length="68" mass="7268">MPMNEEAIEAGKCYSAGAENYKVIAITRSIVTYQAWPKGGKLNPLRINCGLKAFAAAVRKEIACPAAP</sequence>
<dbReference type="Proteomes" id="UP001139104">
    <property type="component" value="Unassembled WGS sequence"/>
</dbReference>
<proteinExistence type="predicted"/>
<comment type="caution">
    <text evidence="1">The sequence shown here is derived from an EMBL/GenBank/DDBJ whole genome shotgun (WGS) entry which is preliminary data.</text>
</comment>
<gene>
    <name evidence="1" type="ORF">K2U94_12570</name>
</gene>
<protein>
    <submittedName>
        <fullName evidence="1">Uncharacterized protein</fullName>
    </submittedName>
</protein>
<reference evidence="1" key="1">
    <citation type="journal article" date="2022" name="ISME J.">
        <title>Identification of active gaseous-alkane degraders at natural gas seeps.</title>
        <authorList>
            <person name="Farhan Ul Haque M."/>
            <person name="Hernandez M."/>
            <person name="Crombie A.T."/>
            <person name="Murrell J.C."/>
        </authorList>
    </citation>
    <scope>NUCLEOTIDE SEQUENCE</scope>
    <source>
        <strain evidence="1">PC2</strain>
    </source>
</reference>
<dbReference type="EMBL" id="JAIVFP010000001">
    <property type="protein sequence ID" value="MCI4683590.1"/>
    <property type="molecule type" value="Genomic_DNA"/>
</dbReference>
<keyword evidence="2" id="KW-1185">Reference proteome</keyword>
<dbReference type="RefSeq" id="WP_243067533.1">
    <property type="nucleotide sequence ID" value="NZ_JAIVFK010000009.1"/>
</dbReference>